<accession>A0A0W0SME4</accession>
<dbReference type="PANTHER" id="PTHR16255">
    <property type="entry name" value="REQUIRED FOR MEIOTIC NUCLEAR DIVISION PROTEIN 1 HOMOLOG"/>
    <property type="match status" value="1"/>
</dbReference>
<comment type="caution">
    <text evidence="2">The sequence shown here is derived from an EMBL/GenBank/DDBJ whole genome shotgun (WGS) entry which is preliminary data.</text>
</comment>
<dbReference type="InterPro" id="IPR003734">
    <property type="entry name" value="DUF155"/>
</dbReference>
<dbReference type="OrthoDB" id="529323at2"/>
<dbReference type="InterPro" id="IPR051624">
    <property type="entry name" value="RMD1/Sad1-interacting"/>
</dbReference>
<dbReference type="Proteomes" id="UP000054736">
    <property type="component" value="Unassembled WGS sequence"/>
</dbReference>
<dbReference type="PANTHER" id="PTHR16255:SF1">
    <property type="entry name" value="REQUIRED FOR MEIOTIC NUCLEAR DIVISION PROTEIN 1 HOMOLOG"/>
    <property type="match status" value="1"/>
</dbReference>
<dbReference type="Pfam" id="PF02582">
    <property type="entry name" value="DUF155"/>
    <property type="match status" value="1"/>
</dbReference>
<evidence type="ECO:0000259" key="1">
    <source>
        <dbReference type="Pfam" id="PF02582"/>
    </source>
</evidence>
<dbReference type="STRING" id="1212489.Ldro_2742"/>
<keyword evidence="3" id="KW-1185">Reference proteome</keyword>
<dbReference type="EMBL" id="LNXY01000031">
    <property type="protein sequence ID" value="KTC84578.1"/>
    <property type="molecule type" value="Genomic_DNA"/>
</dbReference>
<sequence length="269" mass="31601">MECLSYCIANAIDLSRLDTYFKTSLPGYSSIRSRDVLKLNRSDKNNTLIFVFKNGTVVSWGVKRYQVKHYLDIIKQFADKPISFLVRDEFSYKLGDKTAIEPHGFFDVDCLVMDDEDSEDLKLSFSYGFSQSVKLQYFETIIDALIDKYNPMIQSLSHKGHMPISRNQIRQVIGEILGSKSEMNLISNFLYHPKYFWQHPSLEEYYTMLERYLHIQRRVNAINHRLDTLNEIFDMFNGYLETRHSHSLEIIIIALITVEIVFDVLNFIF</sequence>
<evidence type="ECO:0000313" key="3">
    <source>
        <dbReference type="Proteomes" id="UP000054736"/>
    </source>
</evidence>
<gene>
    <name evidence="2" type="ORF">Ldro_2742</name>
</gene>
<feature type="domain" description="DUF155" evidence="1">
    <location>
        <begin position="49"/>
        <end position="223"/>
    </location>
</feature>
<evidence type="ECO:0000313" key="2">
    <source>
        <dbReference type="EMBL" id="KTC84578.1"/>
    </source>
</evidence>
<dbReference type="PATRIC" id="fig|1212489.4.peg.2891"/>
<reference evidence="2 3" key="1">
    <citation type="submission" date="2015-11" db="EMBL/GenBank/DDBJ databases">
        <title>Genomic analysis of 38 Legionella species identifies large and diverse effector repertoires.</title>
        <authorList>
            <person name="Burstein D."/>
            <person name="Amaro F."/>
            <person name="Zusman T."/>
            <person name="Lifshitz Z."/>
            <person name="Cohen O."/>
            <person name="Gilbert J.A."/>
            <person name="Pupko T."/>
            <person name="Shuman H.A."/>
            <person name="Segal G."/>
        </authorList>
    </citation>
    <scope>NUCLEOTIDE SEQUENCE [LARGE SCALE GENOMIC DNA]</scope>
    <source>
        <strain evidence="2 3">ATCC 700990</strain>
    </source>
</reference>
<protein>
    <recommendedName>
        <fullName evidence="1">DUF155 domain-containing protein</fullName>
    </recommendedName>
</protein>
<dbReference type="AlphaFoldDB" id="A0A0W0SME4"/>
<proteinExistence type="predicted"/>
<name>A0A0W0SME4_9GAMM</name>
<dbReference type="RefSeq" id="WP_058497016.1">
    <property type="nucleotide sequence ID" value="NZ_CAAAIU010000004.1"/>
</dbReference>
<organism evidence="2 3">
    <name type="scientific">Legionella drozanskii LLAP-1</name>
    <dbReference type="NCBI Taxonomy" id="1212489"/>
    <lineage>
        <taxon>Bacteria</taxon>
        <taxon>Pseudomonadati</taxon>
        <taxon>Pseudomonadota</taxon>
        <taxon>Gammaproteobacteria</taxon>
        <taxon>Legionellales</taxon>
        <taxon>Legionellaceae</taxon>
        <taxon>Legionella</taxon>
    </lineage>
</organism>